<evidence type="ECO:0000256" key="1">
    <source>
        <dbReference type="ARBA" id="ARBA00012528"/>
    </source>
</evidence>
<proteinExistence type="predicted"/>
<feature type="domain" description="GGDEF" evidence="3">
    <location>
        <begin position="368"/>
        <end position="504"/>
    </location>
</feature>
<comment type="catalytic activity">
    <reaction evidence="2">
        <text>2 GTP = 3',3'-c-di-GMP + 2 diphosphate</text>
        <dbReference type="Rhea" id="RHEA:24898"/>
        <dbReference type="ChEBI" id="CHEBI:33019"/>
        <dbReference type="ChEBI" id="CHEBI:37565"/>
        <dbReference type="ChEBI" id="CHEBI:58805"/>
        <dbReference type="EC" id="2.7.7.65"/>
    </reaction>
</comment>
<dbReference type="GO" id="GO:0005886">
    <property type="term" value="C:plasma membrane"/>
    <property type="evidence" value="ECO:0007669"/>
    <property type="project" value="TreeGrafter"/>
</dbReference>
<dbReference type="Gene3D" id="3.30.450.20">
    <property type="entry name" value="PAS domain"/>
    <property type="match status" value="2"/>
</dbReference>
<keyword evidence="5" id="KW-1185">Reference proteome</keyword>
<evidence type="ECO:0000313" key="4">
    <source>
        <dbReference type="EMBL" id="QGZ66594.1"/>
    </source>
</evidence>
<dbReference type="NCBIfam" id="TIGR00254">
    <property type="entry name" value="GGDEF"/>
    <property type="match status" value="1"/>
</dbReference>
<dbReference type="CDD" id="cd12915">
    <property type="entry name" value="PDC2_DGC_like"/>
    <property type="match status" value="1"/>
</dbReference>
<dbReference type="Proteomes" id="UP000433577">
    <property type="component" value="Chromosome 4"/>
</dbReference>
<dbReference type="InterPro" id="IPR029787">
    <property type="entry name" value="Nucleotide_cyclase"/>
</dbReference>
<sequence>MPRTDSVSLRAVAFVAFTCLCLIAMDVWEGWRARAVQLKEVEVAASNLSRAAAQDVEDTITQSDMALLGIVERLESEGTDALPMSRLRRMMIMRVGQLKYLNGLFAYNERGECITSSIQTISSYPNIVDREFFTFHKTHTDPGPHIGAPVRSRISGKWILPISRRVDHADGSFAGIAVATINIDYFEDFYSSLNIGQAGAIAMVLDNGTMIVRRPYDDSFIGKDVRKSTLYQTYRAHGPDGVYTSPSTQDGVVRIFSYRRVDQYPLFVAAALSKDESLSQWWRETLVHSAGVGLLVAAIGFFGLRLTMQIRLRAHAETELIATQQALTNANKTLQRLAMQDGLTGLANRRQFDMTLDEEFARAARLHSALAVIMIDVDYFKQYNDLYGHVAGDDCLRAISHAIQNLMSVHGGCVVARYGGEELAIVLSGKDALDPLAVAERIGRAVANLHITHAGSVRGFVTVSAGVASLTPACRQPSDLVQLADKGLYAAKATGRNRALYGRQPGEPCPH</sequence>
<name>A0A7Z2JKT0_9BURK</name>
<dbReference type="GO" id="GO:0043709">
    <property type="term" value="P:cell adhesion involved in single-species biofilm formation"/>
    <property type="evidence" value="ECO:0007669"/>
    <property type="project" value="TreeGrafter"/>
</dbReference>
<evidence type="ECO:0000313" key="5">
    <source>
        <dbReference type="Proteomes" id="UP000433577"/>
    </source>
</evidence>
<evidence type="ECO:0000256" key="2">
    <source>
        <dbReference type="ARBA" id="ARBA00034247"/>
    </source>
</evidence>
<protein>
    <recommendedName>
        <fullName evidence="1">diguanylate cyclase</fullName>
        <ecNumber evidence="1">2.7.7.65</ecNumber>
    </recommendedName>
</protein>
<dbReference type="OrthoDB" id="9813903at2"/>
<dbReference type="PANTHER" id="PTHR45138">
    <property type="entry name" value="REGULATORY COMPONENTS OF SENSORY TRANSDUCTION SYSTEM"/>
    <property type="match status" value="1"/>
</dbReference>
<dbReference type="EMBL" id="CP046916">
    <property type="protein sequence ID" value="QGZ66594.1"/>
    <property type="molecule type" value="Genomic_DNA"/>
</dbReference>
<reference evidence="4 5" key="1">
    <citation type="submission" date="2019-12" db="EMBL/GenBank/DDBJ databases">
        <title>Paraburkholderia acidiphila 7Q-K02 sp. nov and Paraburkholderia acidisoli DHF22 sp. nov., two strains isolated from forest soil.</title>
        <authorList>
            <person name="Gao Z."/>
            <person name="Qiu L."/>
        </authorList>
    </citation>
    <scope>NUCLEOTIDE SEQUENCE [LARGE SCALE GENOMIC DNA]</scope>
    <source>
        <strain evidence="4 5">DHF22</strain>
    </source>
</reference>
<dbReference type="SUPFAM" id="SSF55073">
    <property type="entry name" value="Nucleotide cyclase"/>
    <property type="match status" value="1"/>
</dbReference>
<dbReference type="RefSeq" id="WP_158958082.1">
    <property type="nucleotide sequence ID" value="NZ_CP046916.1"/>
</dbReference>
<dbReference type="InterPro" id="IPR000160">
    <property type="entry name" value="GGDEF_dom"/>
</dbReference>
<accession>A0A7Z2JKT0</accession>
<dbReference type="FunFam" id="3.30.70.270:FF:000001">
    <property type="entry name" value="Diguanylate cyclase domain protein"/>
    <property type="match status" value="1"/>
</dbReference>
<gene>
    <name evidence="4" type="ORF">FAZ98_33085</name>
</gene>
<organism evidence="4 5">
    <name type="scientific">Paraburkholderia acidisoli</name>
    <dbReference type="NCBI Taxonomy" id="2571748"/>
    <lineage>
        <taxon>Bacteria</taxon>
        <taxon>Pseudomonadati</taxon>
        <taxon>Pseudomonadota</taxon>
        <taxon>Betaproteobacteria</taxon>
        <taxon>Burkholderiales</taxon>
        <taxon>Burkholderiaceae</taxon>
        <taxon>Paraburkholderia</taxon>
    </lineage>
</organism>
<dbReference type="EC" id="2.7.7.65" evidence="1"/>
<dbReference type="Pfam" id="PF00990">
    <property type="entry name" value="GGDEF"/>
    <property type="match status" value="1"/>
</dbReference>
<dbReference type="GO" id="GO:1902201">
    <property type="term" value="P:negative regulation of bacterial-type flagellum-dependent cell motility"/>
    <property type="evidence" value="ECO:0007669"/>
    <property type="project" value="TreeGrafter"/>
</dbReference>
<dbReference type="InterPro" id="IPR043128">
    <property type="entry name" value="Rev_trsase/Diguanyl_cyclase"/>
</dbReference>
<dbReference type="Gene3D" id="3.30.70.270">
    <property type="match status" value="1"/>
</dbReference>
<dbReference type="PANTHER" id="PTHR45138:SF9">
    <property type="entry name" value="DIGUANYLATE CYCLASE DGCM-RELATED"/>
    <property type="match status" value="1"/>
</dbReference>
<dbReference type="SMART" id="SM00267">
    <property type="entry name" value="GGDEF"/>
    <property type="match status" value="1"/>
</dbReference>
<dbReference type="KEGG" id="pacs:FAZ98_33085"/>
<dbReference type="CDD" id="cd12914">
    <property type="entry name" value="PDC1_DGC_like"/>
    <property type="match status" value="1"/>
</dbReference>
<dbReference type="PROSITE" id="PS50887">
    <property type="entry name" value="GGDEF"/>
    <property type="match status" value="1"/>
</dbReference>
<dbReference type="GO" id="GO:0052621">
    <property type="term" value="F:diguanylate cyclase activity"/>
    <property type="evidence" value="ECO:0007669"/>
    <property type="project" value="UniProtKB-EC"/>
</dbReference>
<evidence type="ECO:0000259" key="3">
    <source>
        <dbReference type="PROSITE" id="PS50887"/>
    </source>
</evidence>
<dbReference type="InterPro" id="IPR054327">
    <property type="entry name" value="His-kinase-like_sensor"/>
</dbReference>
<dbReference type="Pfam" id="PF22588">
    <property type="entry name" value="dCache_1_like"/>
    <property type="match status" value="1"/>
</dbReference>
<dbReference type="AlphaFoldDB" id="A0A7Z2JKT0"/>
<dbReference type="InterPro" id="IPR050469">
    <property type="entry name" value="Diguanylate_Cyclase"/>
</dbReference>
<dbReference type="CDD" id="cd01949">
    <property type="entry name" value="GGDEF"/>
    <property type="match status" value="1"/>
</dbReference>